<dbReference type="Proteomes" id="UP001595975">
    <property type="component" value="Unassembled WGS sequence"/>
</dbReference>
<sequence>MNEDILHVRAQLAPHDPAAQLTDEAIDAAKSRTRVRLAAKPGAAARPVRRRTIVSVAVTGVLALAGTAVATGLLPLPGTTAGQSYGATPHLLESTPMPSDNTLAGVLTGIADRVEQLPDASAADARYDYVRTRSWDLWTAVRERTATSAIVVQDREVWLAADGSGRLRTASVEDGSAPTASDRAAGEDSVLGAGVLSVPDQKWSTDPAVLATQLDRGHPAAAGPSERLVAVADVYRSQHIAPQLRAALLRVLAESPELQLDGTTTDRAGRTGVAISATTGTGLPRRHTLVFDPATGSLLDAEQILTSDPGKLNITVPAVVSYQLFLASGRVPTTDDRP</sequence>
<protein>
    <submittedName>
        <fullName evidence="2">CU044_5270 family protein</fullName>
    </submittedName>
</protein>
<dbReference type="NCBIfam" id="NF038083">
    <property type="entry name" value="CU044_5270_fam"/>
    <property type="match status" value="1"/>
</dbReference>
<evidence type="ECO:0000313" key="2">
    <source>
        <dbReference type="EMBL" id="MFC5662958.1"/>
    </source>
</evidence>
<reference evidence="3" key="1">
    <citation type="journal article" date="2019" name="Int. J. Syst. Evol. Microbiol.">
        <title>The Global Catalogue of Microorganisms (GCM) 10K type strain sequencing project: providing services to taxonomists for standard genome sequencing and annotation.</title>
        <authorList>
            <consortium name="The Broad Institute Genomics Platform"/>
            <consortium name="The Broad Institute Genome Sequencing Center for Infectious Disease"/>
            <person name="Wu L."/>
            <person name="Ma J."/>
        </authorList>
    </citation>
    <scope>NUCLEOTIDE SEQUENCE [LARGE SCALE GENOMIC DNA]</scope>
    <source>
        <strain evidence="3">CGMCC 4.1437</strain>
    </source>
</reference>
<feature type="transmembrane region" description="Helical" evidence="1">
    <location>
        <begin position="53"/>
        <end position="74"/>
    </location>
</feature>
<name>A0ABW0WZJ5_9ACTN</name>
<comment type="caution">
    <text evidence="2">The sequence shown here is derived from an EMBL/GenBank/DDBJ whole genome shotgun (WGS) entry which is preliminary data.</text>
</comment>
<organism evidence="2 3">
    <name type="scientific">Kitasatospora misakiensis</name>
    <dbReference type="NCBI Taxonomy" id="67330"/>
    <lineage>
        <taxon>Bacteria</taxon>
        <taxon>Bacillati</taxon>
        <taxon>Actinomycetota</taxon>
        <taxon>Actinomycetes</taxon>
        <taxon>Kitasatosporales</taxon>
        <taxon>Streptomycetaceae</taxon>
        <taxon>Kitasatospora</taxon>
    </lineage>
</organism>
<evidence type="ECO:0000256" key="1">
    <source>
        <dbReference type="SAM" id="Phobius"/>
    </source>
</evidence>
<dbReference type="InterPro" id="IPR047789">
    <property type="entry name" value="CU044_5270-like"/>
</dbReference>
<dbReference type="RefSeq" id="WP_380224600.1">
    <property type="nucleotide sequence ID" value="NZ_JBHSOF010000007.1"/>
</dbReference>
<gene>
    <name evidence="2" type="ORF">ACFP3U_08160</name>
</gene>
<keyword evidence="1" id="KW-0812">Transmembrane</keyword>
<evidence type="ECO:0000313" key="3">
    <source>
        <dbReference type="Proteomes" id="UP001595975"/>
    </source>
</evidence>
<accession>A0ABW0WZJ5</accession>
<keyword evidence="1" id="KW-1133">Transmembrane helix</keyword>
<keyword evidence="1" id="KW-0472">Membrane</keyword>
<keyword evidence="3" id="KW-1185">Reference proteome</keyword>
<dbReference type="EMBL" id="JBHSOF010000007">
    <property type="protein sequence ID" value="MFC5662958.1"/>
    <property type="molecule type" value="Genomic_DNA"/>
</dbReference>
<proteinExistence type="predicted"/>